<dbReference type="OrthoDB" id="3536396at2"/>
<protein>
    <submittedName>
        <fullName evidence="5">Mce associated membrane protein</fullName>
    </submittedName>
</protein>
<comment type="subcellular location">
    <subcellularLocation>
        <location evidence="1">Membrane</location>
    </subcellularLocation>
</comment>
<keyword evidence="6" id="KW-1185">Reference proteome</keyword>
<keyword evidence="4" id="KW-0812">Transmembrane</keyword>
<evidence type="ECO:0000313" key="5">
    <source>
        <dbReference type="EMBL" id="VEG52599.1"/>
    </source>
</evidence>
<dbReference type="GO" id="GO:0016020">
    <property type="term" value="C:membrane"/>
    <property type="evidence" value="ECO:0007669"/>
    <property type="project" value="UniProtKB-SubCell"/>
</dbReference>
<keyword evidence="2 4" id="KW-0472">Membrane</keyword>
<dbReference type="EMBL" id="LR134356">
    <property type="protein sequence ID" value="VEG52599.1"/>
    <property type="molecule type" value="Genomic_DNA"/>
</dbReference>
<evidence type="ECO:0000256" key="3">
    <source>
        <dbReference type="SAM" id="MobiDB-lite"/>
    </source>
</evidence>
<evidence type="ECO:0000256" key="1">
    <source>
        <dbReference type="ARBA" id="ARBA00004370"/>
    </source>
</evidence>
<feature type="transmembrane region" description="Helical" evidence="4">
    <location>
        <begin position="64"/>
        <end position="84"/>
    </location>
</feature>
<keyword evidence="4" id="KW-1133">Transmembrane helix</keyword>
<name>A0A3S4RZH2_MYCAU</name>
<dbReference type="PANTHER" id="PTHR37042">
    <property type="entry name" value="OUTER MEMBRANE PROTEIN RV1973"/>
    <property type="match status" value="1"/>
</dbReference>
<dbReference type="Proteomes" id="UP000279306">
    <property type="component" value="Chromosome"/>
</dbReference>
<dbReference type="AlphaFoldDB" id="A0A3S4RZH2"/>
<dbReference type="RefSeq" id="WP_053086803.1">
    <property type="nucleotide sequence ID" value="NZ_CVQQ01000001.1"/>
</dbReference>
<evidence type="ECO:0000256" key="4">
    <source>
        <dbReference type="SAM" id="Phobius"/>
    </source>
</evidence>
<proteinExistence type="predicted"/>
<evidence type="ECO:0000256" key="2">
    <source>
        <dbReference type="ARBA" id="ARBA00023136"/>
    </source>
</evidence>
<sequence length="218" mass="22313">MSNPASDAPAQTAALADPPPPIETAVAEQNSSASEDAPVDEHCASAGDTDSTDSHPGPGRITRVAVFLVLPLLVFAVTGAAGWMKYLQLRDHALAAARTESVNAAKDTTVAMLSYNSASAADTLNAARDRLTGALRDSYTSLINDVVIPGAQQKHISAAANVAAAASVDASPQHAVVLVFVNQSITQGQDAPSGTASAVRVTLDKVGTQWLVSGFDPI</sequence>
<reference evidence="5 6" key="1">
    <citation type="submission" date="2018-12" db="EMBL/GenBank/DDBJ databases">
        <authorList>
            <consortium name="Pathogen Informatics"/>
        </authorList>
    </citation>
    <scope>NUCLEOTIDE SEQUENCE [LARGE SCALE GENOMIC DNA]</scope>
    <source>
        <strain evidence="5 6">NCTC10437</strain>
    </source>
</reference>
<dbReference type="KEGG" id="mauu:NCTC10437_01536"/>
<accession>A0A3S4RZH2</accession>
<evidence type="ECO:0000313" key="6">
    <source>
        <dbReference type="Proteomes" id="UP000279306"/>
    </source>
</evidence>
<gene>
    <name evidence="5" type="ORF">NCTC10437_01536</name>
</gene>
<feature type="region of interest" description="Disordered" evidence="3">
    <location>
        <begin position="1"/>
        <end position="57"/>
    </location>
</feature>
<dbReference type="STRING" id="1791.GCA_001049355_00489"/>
<dbReference type="PANTHER" id="PTHR37042:SF4">
    <property type="entry name" value="OUTER MEMBRANE PROTEIN RV1973"/>
    <property type="match status" value="1"/>
</dbReference>
<organism evidence="5 6">
    <name type="scientific">Mycolicibacterium aurum</name>
    <name type="common">Mycobacterium aurum</name>
    <dbReference type="NCBI Taxonomy" id="1791"/>
    <lineage>
        <taxon>Bacteria</taxon>
        <taxon>Bacillati</taxon>
        <taxon>Actinomycetota</taxon>
        <taxon>Actinomycetes</taxon>
        <taxon>Mycobacteriales</taxon>
        <taxon>Mycobacteriaceae</taxon>
        <taxon>Mycolicibacterium</taxon>
    </lineage>
</organism>